<evidence type="ECO:0000313" key="2">
    <source>
        <dbReference type="Proteomes" id="UP000189703"/>
    </source>
</evidence>
<dbReference type="InterPro" id="IPR024771">
    <property type="entry name" value="SUZ"/>
</dbReference>
<dbReference type="InterPro" id="IPR051937">
    <property type="entry name" value="R3H_domain_containing"/>
</dbReference>
<dbReference type="GeneID" id="104598296"/>
<name>A0A1U7ZVW6_NELNU</name>
<dbReference type="GO" id="GO:0003676">
    <property type="term" value="F:nucleic acid binding"/>
    <property type="evidence" value="ECO:0007669"/>
    <property type="project" value="UniProtKB-UniRule"/>
</dbReference>
<reference evidence="3" key="1">
    <citation type="submission" date="2025-08" db="UniProtKB">
        <authorList>
            <consortium name="RefSeq"/>
        </authorList>
    </citation>
    <scope>IDENTIFICATION</scope>
</reference>
<proteinExistence type="predicted"/>
<feature type="compositionally biased region" description="Polar residues" evidence="1">
    <location>
        <begin position="266"/>
        <end position="275"/>
    </location>
</feature>
<dbReference type="OrthoDB" id="278430at2759"/>
<dbReference type="Gene3D" id="3.30.1370.50">
    <property type="entry name" value="R3H-like domain"/>
    <property type="match status" value="1"/>
</dbReference>
<feature type="region of interest" description="Disordered" evidence="1">
    <location>
        <begin position="237"/>
        <end position="275"/>
    </location>
</feature>
<protein>
    <submittedName>
        <fullName evidence="3">Uncharacterized protein LOC104598296 isoform X1</fullName>
    </submittedName>
</protein>
<evidence type="ECO:0000313" key="3">
    <source>
        <dbReference type="RefSeq" id="XP_010258597.1"/>
    </source>
</evidence>
<dbReference type="PANTHER" id="PTHR15672">
    <property type="entry name" value="CAMP-REGULATED PHOSPHOPROTEIN 21 RELATED R3H DOMAIN CONTAINING PROTEIN"/>
    <property type="match status" value="1"/>
</dbReference>
<dbReference type="PANTHER" id="PTHR15672:SF25">
    <property type="entry name" value="OS01G0100600 PROTEIN"/>
    <property type="match status" value="1"/>
</dbReference>
<dbReference type="CDD" id="cd02642">
    <property type="entry name" value="R3H_encore_like"/>
    <property type="match status" value="1"/>
</dbReference>
<dbReference type="Pfam" id="PF12752">
    <property type="entry name" value="SUZ"/>
    <property type="match status" value="1"/>
</dbReference>
<dbReference type="OMA" id="WEYDNKD"/>
<evidence type="ECO:0000256" key="1">
    <source>
        <dbReference type="SAM" id="MobiDB-lite"/>
    </source>
</evidence>
<dbReference type="InterPro" id="IPR001374">
    <property type="entry name" value="R3H_dom"/>
</dbReference>
<dbReference type="AlphaFoldDB" id="A0A1U7ZVW6"/>
<keyword evidence="2" id="KW-1185">Reference proteome</keyword>
<dbReference type="KEGG" id="nnu:104598296"/>
<dbReference type="Pfam" id="PF01424">
    <property type="entry name" value="R3H"/>
    <property type="match status" value="1"/>
</dbReference>
<gene>
    <name evidence="3" type="primary">LOC104598296</name>
</gene>
<feature type="compositionally biased region" description="Polar residues" evidence="1">
    <location>
        <begin position="318"/>
        <end position="327"/>
    </location>
</feature>
<organism evidence="2 3">
    <name type="scientific">Nelumbo nucifera</name>
    <name type="common">Sacred lotus</name>
    <dbReference type="NCBI Taxonomy" id="4432"/>
    <lineage>
        <taxon>Eukaryota</taxon>
        <taxon>Viridiplantae</taxon>
        <taxon>Streptophyta</taxon>
        <taxon>Embryophyta</taxon>
        <taxon>Tracheophyta</taxon>
        <taxon>Spermatophyta</taxon>
        <taxon>Magnoliopsida</taxon>
        <taxon>Proteales</taxon>
        <taxon>Nelumbonaceae</taxon>
        <taxon>Nelumbo</taxon>
    </lineage>
</organism>
<sequence length="327" mass="36652">MSITQFAMVEELALLIKDNLPCKHLVLSMEETLVNLLQDDASPDGVLELEPMSPYNRLLVHRLADIFGFSHNSVGDGDDRHLILERCPESAIPPILVSDILWQYDECQSPTTHQLLRRKEALPDSTRRLPSFRSSLEEREAAYLAARQRIFSIDDSEAKQSVGKKPRNIPVVARRMIAHALGQRINLSNEVTLPNNIEYEGEKEKLNSRENNEVCHSSSLELSRERLACSQKLTLQPSNSCGKPTARSLASDDASQTEKMQESSHNKSSSFGMLQNGSYGRDVCRDSMKQEHLGAARRMLAHALGRNSVKENPGLVKCSQTKPIDHE</sequence>
<dbReference type="PROSITE" id="PS51673">
    <property type="entry name" value="SUZ"/>
    <property type="match status" value="1"/>
</dbReference>
<dbReference type="eggNOG" id="ENOG502QUC8">
    <property type="taxonomic scope" value="Eukaryota"/>
</dbReference>
<dbReference type="InterPro" id="IPR036867">
    <property type="entry name" value="R3H_dom_sf"/>
</dbReference>
<dbReference type="SUPFAM" id="SSF82708">
    <property type="entry name" value="R3H domain"/>
    <property type="match status" value="1"/>
</dbReference>
<feature type="region of interest" description="Disordered" evidence="1">
    <location>
        <begin position="307"/>
        <end position="327"/>
    </location>
</feature>
<dbReference type="RefSeq" id="XP_010258597.1">
    <property type="nucleotide sequence ID" value="XM_010260295.2"/>
</dbReference>
<dbReference type="PROSITE" id="PS51061">
    <property type="entry name" value="R3H"/>
    <property type="match status" value="1"/>
</dbReference>
<dbReference type="SMART" id="SM00393">
    <property type="entry name" value="R3H"/>
    <property type="match status" value="1"/>
</dbReference>
<dbReference type="Proteomes" id="UP000189703">
    <property type="component" value="Unplaced"/>
</dbReference>
<accession>A0A1U7ZVW6</accession>